<protein>
    <recommendedName>
        <fullName evidence="3">UmuC domain-containing protein</fullName>
    </recommendedName>
</protein>
<dbReference type="Pfam" id="PF11799">
    <property type="entry name" value="IMS_C"/>
    <property type="match status" value="1"/>
</dbReference>
<evidence type="ECO:0000313" key="5">
    <source>
        <dbReference type="Proteomes" id="UP000243217"/>
    </source>
</evidence>
<feature type="non-terminal residue" evidence="4">
    <location>
        <position position="167"/>
    </location>
</feature>
<keyword evidence="5" id="KW-1185">Reference proteome</keyword>
<organism evidence="4 5">
    <name type="scientific">Thraustotheca clavata</name>
    <dbReference type="NCBI Taxonomy" id="74557"/>
    <lineage>
        <taxon>Eukaryota</taxon>
        <taxon>Sar</taxon>
        <taxon>Stramenopiles</taxon>
        <taxon>Oomycota</taxon>
        <taxon>Saprolegniomycetes</taxon>
        <taxon>Saprolegniales</taxon>
        <taxon>Achlyaceae</taxon>
        <taxon>Thraustotheca</taxon>
    </lineage>
</organism>
<dbReference type="InterPro" id="IPR053848">
    <property type="entry name" value="IMS_HHH_1"/>
</dbReference>
<dbReference type="GO" id="GO:0006281">
    <property type="term" value="P:DNA repair"/>
    <property type="evidence" value="ECO:0007669"/>
    <property type="project" value="InterPro"/>
</dbReference>
<dbReference type="InterPro" id="IPR043128">
    <property type="entry name" value="Rev_trsase/Diguanyl_cyclase"/>
</dbReference>
<proteinExistence type="inferred from homology"/>
<dbReference type="Gene3D" id="3.30.1490.100">
    <property type="entry name" value="DNA polymerase, Y-family, little finger domain"/>
    <property type="match status" value="1"/>
</dbReference>
<evidence type="ECO:0000256" key="1">
    <source>
        <dbReference type="ARBA" id="ARBA00010945"/>
    </source>
</evidence>
<dbReference type="InterPro" id="IPR001126">
    <property type="entry name" value="UmuC"/>
</dbReference>
<dbReference type="OrthoDB" id="427711at2759"/>
<evidence type="ECO:0000313" key="4">
    <source>
        <dbReference type="EMBL" id="OQS04993.1"/>
    </source>
</evidence>
<comment type="similarity">
    <text evidence="1">Belongs to the DNA polymerase type-Y family.</text>
</comment>
<dbReference type="InterPro" id="IPR043502">
    <property type="entry name" value="DNA/RNA_pol_sf"/>
</dbReference>
<evidence type="ECO:0000256" key="2">
    <source>
        <dbReference type="ARBA" id="ARBA00022634"/>
    </source>
</evidence>
<dbReference type="SUPFAM" id="SSF56672">
    <property type="entry name" value="DNA/RNA polymerases"/>
    <property type="match status" value="1"/>
</dbReference>
<dbReference type="Gene3D" id="3.30.70.270">
    <property type="match status" value="1"/>
</dbReference>
<dbReference type="GO" id="GO:0017125">
    <property type="term" value="F:deoxycytidyl transferase activity"/>
    <property type="evidence" value="ECO:0007669"/>
    <property type="project" value="TreeGrafter"/>
</dbReference>
<gene>
    <name evidence="4" type="ORF">THRCLA_02826</name>
</gene>
<dbReference type="PANTHER" id="PTHR45990">
    <property type="entry name" value="DNA REPAIR PROTEIN REV1"/>
    <property type="match status" value="1"/>
</dbReference>
<comment type="caution">
    <text evidence="4">The sequence shown here is derived from an EMBL/GenBank/DDBJ whole genome shotgun (WGS) entry which is preliminary data.</text>
</comment>
<evidence type="ECO:0000259" key="3">
    <source>
        <dbReference type="PROSITE" id="PS50173"/>
    </source>
</evidence>
<feature type="domain" description="UmuC" evidence="3">
    <location>
        <begin position="1"/>
        <end position="60"/>
    </location>
</feature>
<reference evidence="4 5" key="1">
    <citation type="journal article" date="2014" name="Genome Biol. Evol.">
        <title>The secreted proteins of Achlya hypogyna and Thraustotheca clavata identify the ancestral oomycete secretome and reveal gene acquisitions by horizontal gene transfer.</title>
        <authorList>
            <person name="Misner I."/>
            <person name="Blouin N."/>
            <person name="Leonard G."/>
            <person name="Richards T.A."/>
            <person name="Lane C.E."/>
        </authorList>
    </citation>
    <scope>NUCLEOTIDE SEQUENCE [LARGE SCALE GENOMIC DNA]</scope>
    <source>
        <strain evidence="4 5">ATCC 34112</strain>
    </source>
</reference>
<dbReference type="Proteomes" id="UP000243217">
    <property type="component" value="Unassembled WGS sequence"/>
</dbReference>
<dbReference type="Pfam" id="PF21999">
    <property type="entry name" value="IMS_HHH_1"/>
    <property type="match status" value="1"/>
</dbReference>
<sequence length="167" mass="18319">MATTIRAETQCPASVGIAHNILLARLATKRAKPDNLFQIDSSNAAEHTDPLPVSQLPGIGELEIQTCNDLKQWAVDLLTPHVAPKTAITLHNFAKGIDHRPIERFQVVKSVSAEISYGVRLDTEADTIDFVTELAKEIHARLGRGGFQTSSLTMKMKTRQEGQPIEP</sequence>
<dbReference type="GO" id="GO:0042276">
    <property type="term" value="P:error-prone translesion synthesis"/>
    <property type="evidence" value="ECO:0007669"/>
    <property type="project" value="TreeGrafter"/>
</dbReference>
<dbReference type="AlphaFoldDB" id="A0A1W0A3X9"/>
<dbReference type="GO" id="GO:0003887">
    <property type="term" value="F:DNA-directed DNA polymerase activity"/>
    <property type="evidence" value="ECO:0007669"/>
    <property type="project" value="InterPro"/>
</dbReference>
<dbReference type="EMBL" id="JNBS01000519">
    <property type="protein sequence ID" value="OQS04993.1"/>
    <property type="molecule type" value="Genomic_DNA"/>
</dbReference>
<name>A0A1W0A3X9_9STRA</name>
<dbReference type="InterPro" id="IPR017961">
    <property type="entry name" value="DNA_pol_Y-fam_little_finger"/>
</dbReference>
<dbReference type="GO" id="GO:0003684">
    <property type="term" value="F:damaged DNA binding"/>
    <property type="evidence" value="ECO:0007669"/>
    <property type="project" value="InterPro"/>
</dbReference>
<keyword evidence="2" id="KW-0237">DNA synthesis</keyword>
<dbReference type="Gene3D" id="1.10.150.20">
    <property type="entry name" value="5' to 3' exonuclease, C-terminal subdomain"/>
    <property type="match status" value="1"/>
</dbReference>
<dbReference type="GO" id="GO:0005634">
    <property type="term" value="C:nucleus"/>
    <property type="evidence" value="ECO:0007669"/>
    <property type="project" value="TreeGrafter"/>
</dbReference>
<accession>A0A1W0A3X9</accession>
<dbReference type="PROSITE" id="PS50173">
    <property type="entry name" value="UMUC"/>
    <property type="match status" value="1"/>
</dbReference>
<dbReference type="InterPro" id="IPR036775">
    <property type="entry name" value="DNA_pol_Y-fam_lit_finger_sf"/>
</dbReference>
<dbReference type="STRING" id="74557.A0A1W0A3X9"/>
<dbReference type="SUPFAM" id="SSF100879">
    <property type="entry name" value="Lesion bypass DNA polymerase (Y-family), little finger domain"/>
    <property type="match status" value="1"/>
</dbReference>
<dbReference type="PANTHER" id="PTHR45990:SF1">
    <property type="entry name" value="DNA REPAIR PROTEIN REV1"/>
    <property type="match status" value="1"/>
</dbReference>
<dbReference type="GO" id="GO:0070987">
    <property type="term" value="P:error-free translesion synthesis"/>
    <property type="evidence" value="ECO:0007669"/>
    <property type="project" value="TreeGrafter"/>
</dbReference>